<dbReference type="Pfam" id="PF01494">
    <property type="entry name" value="FAD_binding_3"/>
    <property type="match status" value="1"/>
</dbReference>
<dbReference type="InterPro" id="IPR036188">
    <property type="entry name" value="FAD/NAD-bd_sf"/>
</dbReference>
<evidence type="ECO:0000313" key="3">
    <source>
        <dbReference type="EMBL" id="MBF2714119.1"/>
    </source>
</evidence>
<protein>
    <submittedName>
        <fullName evidence="3">Bifunctional 3-(3-hydroxy-phenyl)propionate/3-hydroxycinnamic acid hydroxylase</fullName>
    </submittedName>
</protein>
<dbReference type="Gene3D" id="3.50.50.60">
    <property type="entry name" value="FAD/NAD(P)-binding domain"/>
    <property type="match status" value="1"/>
</dbReference>
<dbReference type="GO" id="GO:0019622">
    <property type="term" value="P:3-(3-hydroxy)phenylpropionate catabolic process"/>
    <property type="evidence" value="ECO:0007669"/>
    <property type="project" value="TreeGrafter"/>
</dbReference>
<dbReference type="Proteomes" id="UP000655037">
    <property type="component" value="Unassembled WGS sequence"/>
</dbReference>
<comment type="caution">
    <text evidence="3">The sequence shown here is derived from an EMBL/GenBank/DDBJ whole genome shotgun (WGS) entry which is preliminary data.</text>
</comment>
<dbReference type="NCBIfam" id="NF004829">
    <property type="entry name" value="PRK06183.1-3"/>
    <property type="match status" value="1"/>
</dbReference>
<dbReference type="GO" id="GO:0008688">
    <property type="term" value="F:3-(3-hydroxyphenyl)propionate hydroxylase activity"/>
    <property type="evidence" value="ECO:0007669"/>
    <property type="project" value="TreeGrafter"/>
</dbReference>
<sequence length="504" mass="56151">MILENNSFDVAIVGYGPVGATMANLLGKAGLSVLVLEREAGSNSLPRAVSFDLEIMRVFRSLGLADAIETIARPSTQGTHFINAQGETLLKRRGSNWLFHQPHLEAELRHGVDRYSTITVLQQHEVIAIEPEGAYALLRAKDLIGDKEQEFRARFVVGCDGARSFVRRQIGSAMEDLGSHQPWLVVDLLMDLNSSKARNLPEYSIQWCDPQRPMTFFWVGDNRRRWEIMLMPTDDPERMTDPSVFWPLLSRWIGPNDANIERSAVYTFHSLIAEGWRHGALLLAGDSCHQTPPFLGQGLCAGIRDAVNLAWKLDAVIRGGADPGILDTYECERRPHARTFIELAVHLGSIIQTTDKQAATERDHRLAIDADNVFEYPRPQLGQGIWDQGPAPNGRLFPETRLRDGRFLEERIGGRFAVLGDASQLELVDPSIRGIWEDLSAIMIDDLSAELIATLADWNVKAVILRPDGYVFGVADDSAGLSKLTLQLARQLQIPLSDDTFQDA</sequence>
<reference evidence="3" key="1">
    <citation type="submission" date="2020-11" db="EMBL/GenBank/DDBJ databases">
        <title>Agrobacterium vitis strain K377 genome.</title>
        <authorList>
            <person name="Xi H."/>
        </authorList>
    </citation>
    <scope>NUCLEOTIDE SEQUENCE</scope>
    <source>
        <strain evidence="3">K377</strain>
    </source>
</reference>
<evidence type="ECO:0000313" key="4">
    <source>
        <dbReference type="Proteomes" id="UP000655037"/>
    </source>
</evidence>
<evidence type="ECO:0000256" key="1">
    <source>
        <dbReference type="ARBA" id="ARBA00023002"/>
    </source>
</evidence>
<name>A0AAE2RAK3_AGRVI</name>
<dbReference type="PRINTS" id="PR00420">
    <property type="entry name" value="RNGMNOXGNASE"/>
</dbReference>
<dbReference type="EMBL" id="JACXXJ020000003">
    <property type="protein sequence ID" value="MBF2714119.1"/>
    <property type="molecule type" value="Genomic_DNA"/>
</dbReference>
<feature type="domain" description="FAD-binding" evidence="2">
    <location>
        <begin position="8"/>
        <end position="342"/>
    </location>
</feature>
<dbReference type="SUPFAM" id="SSF51905">
    <property type="entry name" value="FAD/NAD(P)-binding domain"/>
    <property type="match status" value="1"/>
</dbReference>
<dbReference type="GO" id="GO:0071949">
    <property type="term" value="F:FAD binding"/>
    <property type="evidence" value="ECO:0007669"/>
    <property type="project" value="InterPro"/>
</dbReference>
<evidence type="ECO:0000259" key="2">
    <source>
        <dbReference type="Pfam" id="PF01494"/>
    </source>
</evidence>
<accession>A0AAE2RAK3</accession>
<dbReference type="PANTHER" id="PTHR43476:SF3">
    <property type="entry name" value="FAD-BINDING MONOOXYGENASE"/>
    <property type="match status" value="1"/>
</dbReference>
<organism evidence="3 4">
    <name type="scientific">Agrobacterium vitis</name>
    <name type="common">Rhizobium vitis</name>
    <dbReference type="NCBI Taxonomy" id="373"/>
    <lineage>
        <taxon>Bacteria</taxon>
        <taxon>Pseudomonadati</taxon>
        <taxon>Pseudomonadota</taxon>
        <taxon>Alphaproteobacteria</taxon>
        <taxon>Hyphomicrobiales</taxon>
        <taxon>Rhizobiaceae</taxon>
        <taxon>Rhizobium/Agrobacterium group</taxon>
        <taxon>Agrobacterium</taxon>
    </lineage>
</organism>
<keyword evidence="1" id="KW-0560">Oxidoreductase</keyword>
<dbReference type="PANTHER" id="PTHR43476">
    <property type="entry name" value="3-(3-HYDROXY-PHENYL)PROPIONATE/3-HYDROXYCINNAMIC ACID HYDROXYLASE"/>
    <property type="match status" value="1"/>
</dbReference>
<proteinExistence type="predicted"/>
<dbReference type="AlphaFoldDB" id="A0AAE2RAK3"/>
<dbReference type="InterPro" id="IPR002938">
    <property type="entry name" value="FAD-bd"/>
</dbReference>
<dbReference type="InterPro" id="IPR050631">
    <property type="entry name" value="PheA/TfdB_FAD_monoxygenase"/>
</dbReference>
<dbReference type="Gene3D" id="3.30.9.10">
    <property type="entry name" value="D-Amino Acid Oxidase, subunit A, domain 2"/>
    <property type="match status" value="1"/>
</dbReference>
<gene>
    <name evidence="3" type="ORF">IEI95_007575</name>
</gene>